<dbReference type="GO" id="GO:0047429">
    <property type="term" value="F:nucleoside triphosphate diphosphatase activity"/>
    <property type="evidence" value="ECO:0007669"/>
    <property type="project" value="InterPro"/>
</dbReference>
<dbReference type="CDD" id="cd00515">
    <property type="entry name" value="HAM1"/>
    <property type="match status" value="1"/>
</dbReference>
<dbReference type="InterPro" id="IPR002637">
    <property type="entry name" value="RdgB/HAM1"/>
</dbReference>
<evidence type="ECO:0000256" key="1">
    <source>
        <dbReference type="ARBA" id="ARBA00008023"/>
    </source>
</evidence>
<dbReference type="Gene3D" id="3.90.950.10">
    <property type="match status" value="1"/>
</dbReference>
<dbReference type="SUPFAM" id="SSF52972">
    <property type="entry name" value="ITPase-like"/>
    <property type="match status" value="1"/>
</dbReference>
<proteinExistence type="inferred from homology"/>
<evidence type="ECO:0000313" key="3">
    <source>
        <dbReference type="EMBL" id="AIE99348.1"/>
    </source>
</evidence>
<protein>
    <submittedName>
        <fullName evidence="3">DITP/XTP pyrophosphatase (RdgB)</fullName>
        <ecNumber evidence="3">3.6.1.19</ecNumber>
    </submittedName>
</protein>
<organism evidence="3">
    <name type="scientific">uncultured marine group II/III euryarchaeote KM3_109_G01</name>
    <dbReference type="NCBI Taxonomy" id="1457850"/>
    <lineage>
        <taxon>Archaea</taxon>
        <taxon>Methanobacteriati</taxon>
        <taxon>Methanobacteriota</taxon>
        <taxon>environmental samples</taxon>
    </lineage>
</organism>
<dbReference type="EC" id="3.6.1.19" evidence="3"/>
<gene>
    <name evidence="3" type="primary">rdgB</name>
</gene>
<name>A0A075G6W4_9EURY</name>
<dbReference type="PANTHER" id="PTHR11067:SF9">
    <property type="entry name" value="INOSINE TRIPHOSPHATE PYROPHOSPHATASE"/>
    <property type="match status" value="1"/>
</dbReference>
<keyword evidence="2 3" id="KW-0378">Hydrolase</keyword>
<dbReference type="EMBL" id="KF900561">
    <property type="protein sequence ID" value="AIE99348.1"/>
    <property type="molecule type" value="Genomic_DNA"/>
</dbReference>
<dbReference type="AlphaFoldDB" id="A0A075G6W4"/>
<sequence length="231" mass="24791">MDERKLWFLTGNAGKLREASHLFATLGYEVLPFSTADETAEIVEPQSDSLEVVANSKLDQAWTQLVFLGLAEDSLLVEDSGLFIDHLGGFPGVYSATILAQIGLEGILKLLAGQVSEDPLQTMRLRAAEFRCCASVWNGREVLSGSGVCRGYISLEAGGSEGFGYDPIFIPLDVDDEGSSLDFGAEGLHSTAGLTFGEIPLQQKQMFSHRAEAMKQVCKQLLATSSAPPSA</sequence>
<comment type="similarity">
    <text evidence="1">Belongs to the HAM1 NTPase family.</text>
</comment>
<evidence type="ECO:0000256" key="2">
    <source>
        <dbReference type="ARBA" id="ARBA00022801"/>
    </source>
</evidence>
<dbReference type="GO" id="GO:0005737">
    <property type="term" value="C:cytoplasm"/>
    <property type="evidence" value="ECO:0007669"/>
    <property type="project" value="TreeGrafter"/>
</dbReference>
<accession>A0A075G6W4</accession>
<dbReference type="GO" id="GO:0009143">
    <property type="term" value="P:nucleoside triphosphate catabolic process"/>
    <property type="evidence" value="ECO:0007669"/>
    <property type="project" value="InterPro"/>
</dbReference>
<dbReference type="PANTHER" id="PTHR11067">
    <property type="entry name" value="INOSINE TRIPHOSPHATE PYROPHOSPHATASE/HAM1 PROTEIN"/>
    <property type="match status" value="1"/>
</dbReference>
<dbReference type="Pfam" id="PF01725">
    <property type="entry name" value="Ham1p_like"/>
    <property type="match status" value="1"/>
</dbReference>
<reference evidence="3" key="1">
    <citation type="journal article" date="2014" name="Genome Biol. Evol.">
        <title>Pangenome evidence for extensive interdomain horizontal transfer affecting lineage core and shell genes in uncultured planktonic thaumarchaeota and euryarchaeota.</title>
        <authorList>
            <person name="Deschamps P."/>
            <person name="Zivanovic Y."/>
            <person name="Moreira D."/>
            <person name="Rodriguez-Valera F."/>
            <person name="Lopez-Garcia P."/>
        </authorList>
    </citation>
    <scope>NUCLEOTIDE SEQUENCE</scope>
</reference>
<dbReference type="InterPro" id="IPR029001">
    <property type="entry name" value="ITPase-like_fam"/>
</dbReference>